<accession>A0AAJ7BXH3</accession>
<proteinExistence type="predicted"/>
<evidence type="ECO:0000256" key="1">
    <source>
        <dbReference type="ARBA" id="ARBA00004173"/>
    </source>
</evidence>
<evidence type="ECO:0000313" key="3">
    <source>
        <dbReference type="Proteomes" id="UP000694920"/>
    </source>
</evidence>
<dbReference type="GO" id="GO:0005840">
    <property type="term" value="C:ribosome"/>
    <property type="evidence" value="ECO:0007669"/>
    <property type="project" value="UniProtKB-KW"/>
</dbReference>
<dbReference type="InterPro" id="IPR034913">
    <property type="entry name" value="mS27/PTCD2"/>
</dbReference>
<dbReference type="AlphaFoldDB" id="A0AAJ7BXH3"/>
<sequence>MWKTVQIGKRILGQAKSVSRARRTFLSEAYQCREAWDRRLQSPIIKKIDPSLFFNELDQKLQTVGKCSGIDVDIFANAIITDEQLEELMNIVYRVRLTPEASNVLPSTSHAFIRAFLNSPKAGEVVEILHDRLNYGIFPDHFTFNLLMDTFIKQKEFALAANVASLLMLQEDDEHPICNALAVYSCHMFLKNPIGWELPEPEVDDTEEIKIRVPYLRNPYFDDHFDLVEPRHLVGKTLDFFGKKIKDDTTLGRTLRLRGLILFGKYDRLSELIKEWSSQQDGVYEEILELIQKDLDKFTVPEEAEKIEKLKDDLKNLNGASLKKGNLTEIIEKRVKDAIELQAERDISKQCEIYDEWEKTRQSILEAHLDELQKQARLKNVEKIKKDLEERERILTFFEQEEEIELEIEKLESKEEKIDMTSKQARRVFRVDENYVPPQIVKRS</sequence>
<evidence type="ECO:0000313" key="4">
    <source>
        <dbReference type="RefSeq" id="XP_015596826.1"/>
    </source>
</evidence>
<comment type="subcellular location">
    <subcellularLocation>
        <location evidence="1">Mitochondrion</location>
    </subcellularLocation>
</comment>
<keyword evidence="3" id="KW-1185">Reference proteome</keyword>
<organism evidence="3 4">
    <name type="scientific">Cephus cinctus</name>
    <name type="common">Wheat stem sawfly</name>
    <dbReference type="NCBI Taxonomy" id="211228"/>
    <lineage>
        <taxon>Eukaryota</taxon>
        <taxon>Metazoa</taxon>
        <taxon>Ecdysozoa</taxon>
        <taxon>Arthropoda</taxon>
        <taxon>Hexapoda</taxon>
        <taxon>Insecta</taxon>
        <taxon>Pterygota</taxon>
        <taxon>Neoptera</taxon>
        <taxon>Endopterygota</taxon>
        <taxon>Hymenoptera</taxon>
        <taxon>Cephoidea</taxon>
        <taxon>Cephidae</taxon>
        <taxon>Cephus</taxon>
    </lineage>
</organism>
<dbReference type="KEGG" id="ccin:107268507"/>
<keyword evidence="4" id="KW-0687">Ribonucleoprotein</keyword>
<name>A0AAJ7BXH3_CEPCN</name>
<evidence type="ECO:0000256" key="2">
    <source>
        <dbReference type="SAM" id="Coils"/>
    </source>
</evidence>
<dbReference type="GeneID" id="107268507"/>
<dbReference type="InterPro" id="IPR019266">
    <property type="entry name" value="Ribosomal_mS27"/>
</dbReference>
<dbReference type="PANTHER" id="PTHR21393">
    <property type="entry name" value="MITOCHONDRIAL 28S RIBOSOMAL PROTEIN S27"/>
    <property type="match status" value="1"/>
</dbReference>
<dbReference type="Pfam" id="PF10037">
    <property type="entry name" value="MRP-S27"/>
    <property type="match status" value="1"/>
</dbReference>
<dbReference type="PANTHER" id="PTHR21393:SF0">
    <property type="entry name" value="SMALL RIBOSOMAL SUBUNIT PROTEIN MS27"/>
    <property type="match status" value="1"/>
</dbReference>
<gene>
    <name evidence="4" type="primary">LOC107268507</name>
</gene>
<keyword evidence="2" id="KW-0175">Coiled coil</keyword>
<keyword evidence="4" id="KW-0689">Ribosomal protein</keyword>
<dbReference type="Proteomes" id="UP000694920">
    <property type="component" value="Unplaced"/>
</dbReference>
<reference evidence="4" key="1">
    <citation type="submission" date="2025-08" db="UniProtKB">
        <authorList>
            <consortium name="RefSeq"/>
        </authorList>
    </citation>
    <scope>IDENTIFICATION</scope>
</reference>
<protein>
    <submittedName>
        <fullName evidence="4">28S ribosomal protein S27, mitochondrial</fullName>
    </submittedName>
</protein>
<dbReference type="RefSeq" id="XP_015596826.1">
    <property type="nucleotide sequence ID" value="XM_015741340.2"/>
</dbReference>
<feature type="coiled-coil region" evidence="2">
    <location>
        <begin position="371"/>
        <end position="424"/>
    </location>
</feature>
<dbReference type="GO" id="GO:0005739">
    <property type="term" value="C:mitochondrion"/>
    <property type="evidence" value="ECO:0007669"/>
    <property type="project" value="UniProtKB-SubCell"/>
</dbReference>